<keyword evidence="2" id="KW-1185">Reference proteome</keyword>
<dbReference type="EMBL" id="CABFMQ020000087">
    <property type="protein sequence ID" value="VTZ50938.1"/>
    <property type="molecule type" value="Genomic_DNA"/>
</dbReference>
<organism evidence="1 2">
    <name type="scientific">Methylocella tundrae</name>
    <dbReference type="NCBI Taxonomy" id="227605"/>
    <lineage>
        <taxon>Bacteria</taxon>
        <taxon>Pseudomonadati</taxon>
        <taxon>Pseudomonadota</taxon>
        <taxon>Alphaproteobacteria</taxon>
        <taxon>Hyphomicrobiales</taxon>
        <taxon>Beijerinckiaceae</taxon>
        <taxon>Methylocella</taxon>
    </lineage>
</organism>
<reference evidence="1 2" key="1">
    <citation type="submission" date="2019-05" db="EMBL/GenBank/DDBJ databases">
        <authorList>
            <person name="Farhan Ul Haque M."/>
        </authorList>
    </citation>
    <scope>NUCLEOTIDE SEQUENCE [LARGE SCALE GENOMIC DNA]</scope>
    <source>
        <strain evidence="1">2</strain>
    </source>
</reference>
<evidence type="ECO:0000313" key="1">
    <source>
        <dbReference type="EMBL" id="VTZ50938.1"/>
    </source>
</evidence>
<comment type="caution">
    <text evidence="1">The sequence shown here is derived from an EMBL/GenBank/DDBJ whole genome shotgun (WGS) entry which is preliminary data.</text>
</comment>
<proteinExistence type="predicted"/>
<dbReference type="Proteomes" id="UP000485880">
    <property type="component" value="Unassembled WGS sequence"/>
</dbReference>
<dbReference type="AlphaFoldDB" id="A0A8B6M848"/>
<sequence>MSVLWEVAIQRELRYLKLYKLDRMRCLPSGRSALRGRGVSAKGFTCLCLRSAIRFFRASD</sequence>
<accession>A0A8B6M848</accession>
<gene>
    <name evidence="1" type="ORF">MPC4_30122</name>
</gene>
<name>A0A8B6M848_METTU</name>
<evidence type="ECO:0000313" key="2">
    <source>
        <dbReference type="Proteomes" id="UP000485880"/>
    </source>
</evidence>
<protein>
    <submittedName>
        <fullName evidence="1">Uncharacterized protein</fullName>
    </submittedName>
</protein>